<evidence type="ECO:0008006" key="3">
    <source>
        <dbReference type="Google" id="ProtNLM"/>
    </source>
</evidence>
<accession>A0A517ZL40</accession>
<protein>
    <recommendedName>
        <fullName evidence="3">Cytochrome C</fullName>
    </recommendedName>
</protein>
<evidence type="ECO:0000313" key="2">
    <source>
        <dbReference type="Proteomes" id="UP000319383"/>
    </source>
</evidence>
<dbReference type="SUPFAM" id="SSF52799">
    <property type="entry name" value="(Phosphotyrosine protein) phosphatases II"/>
    <property type="match status" value="1"/>
</dbReference>
<name>A0A517ZL40_9PLAN</name>
<reference evidence="1 2" key="1">
    <citation type="submission" date="2019-02" db="EMBL/GenBank/DDBJ databases">
        <title>Deep-cultivation of Planctomycetes and their phenomic and genomic characterization uncovers novel biology.</title>
        <authorList>
            <person name="Wiegand S."/>
            <person name="Jogler M."/>
            <person name="Boedeker C."/>
            <person name="Pinto D."/>
            <person name="Vollmers J."/>
            <person name="Rivas-Marin E."/>
            <person name="Kohn T."/>
            <person name="Peeters S.H."/>
            <person name="Heuer A."/>
            <person name="Rast P."/>
            <person name="Oberbeckmann S."/>
            <person name="Bunk B."/>
            <person name="Jeske O."/>
            <person name="Meyerdierks A."/>
            <person name="Storesund J.E."/>
            <person name="Kallscheuer N."/>
            <person name="Luecker S."/>
            <person name="Lage O.M."/>
            <person name="Pohl T."/>
            <person name="Merkel B.J."/>
            <person name="Hornburger P."/>
            <person name="Mueller R.-W."/>
            <person name="Bruemmer F."/>
            <person name="Labrenz M."/>
            <person name="Spormann A.M."/>
            <person name="Op den Camp H."/>
            <person name="Overmann J."/>
            <person name="Amann R."/>
            <person name="Jetten M.S.M."/>
            <person name="Mascher T."/>
            <person name="Medema M.H."/>
            <person name="Devos D.P."/>
            <person name="Kaster A.-K."/>
            <person name="Ovreas L."/>
            <person name="Rohde M."/>
            <person name="Galperin M.Y."/>
            <person name="Jogler C."/>
        </authorList>
    </citation>
    <scope>NUCLEOTIDE SEQUENCE [LARGE SCALE GENOMIC DNA]</scope>
    <source>
        <strain evidence="1 2">Mal52</strain>
    </source>
</reference>
<keyword evidence="2" id="KW-1185">Reference proteome</keyword>
<dbReference type="EMBL" id="CP036276">
    <property type="protein sequence ID" value="QDU43143.1"/>
    <property type="molecule type" value="Genomic_DNA"/>
</dbReference>
<dbReference type="KEGG" id="sdyn:Mal52_16150"/>
<dbReference type="InterPro" id="IPR029021">
    <property type="entry name" value="Prot-tyrosine_phosphatase-like"/>
</dbReference>
<evidence type="ECO:0000313" key="1">
    <source>
        <dbReference type="EMBL" id="QDU43143.1"/>
    </source>
</evidence>
<dbReference type="Gene3D" id="3.90.190.10">
    <property type="entry name" value="Protein tyrosine phosphatase superfamily"/>
    <property type="match status" value="1"/>
</dbReference>
<sequence length="329" mass="37025">MMVVLMKSTRWRDVFFAKDQRRLRVLVIGLLVCLLSDPVLCHSEEFPEPIQSPTIDRLHRLSPKFLSGAQPEGEAAFRELKKLGVKTIISVDGTKPDVAAARKHGLRYVHLPIGYDGIESQRMLQIVKAAQTLAGPVFVHCHHGRHRGPAAAAICCRATEKWDDQKSLAWLREAETSPKYAGLFRVVREFQMPSKDDLAKVPTDFPETAQLSTTVESMVAINTRWELLKEIQKHGFRPLPDHPDIVPDQEALQLAEHFRELARNENSQQQGSDYLRQLSAANEAATALSKRLSALAKDRSQTTIEDSAKLMQRLQNHCAQCHAAFRDGK</sequence>
<dbReference type="RefSeq" id="WP_145375228.1">
    <property type="nucleotide sequence ID" value="NZ_CP036276.1"/>
</dbReference>
<dbReference type="AlphaFoldDB" id="A0A517ZL40"/>
<organism evidence="1 2">
    <name type="scientific">Symmachiella dynata</name>
    <dbReference type="NCBI Taxonomy" id="2527995"/>
    <lineage>
        <taxon>Bacteria</taxon>
        <taxon>Pseudomonadati</taxon>
        <taxon>Planctomycetota</taxon>
        <taxon>Planctomycetia</taxon>
        <taxon>Planctomycetales</taxon>
        <taxon>Planctomycetaceae</taxon>
        <taxon>Symmachiella</taxon>
    </lineage>
</organism>
<gene>
    <name evidence="1" type="ORF">Mal52_16150</name>
</gene>
<dbReference type="Proteomes" id="UP000319383">
    <property type="component" value="Chromosome"/>
</dbReference>
<proteinExistence type="predicted"/>